<evidence type="ECO:0000313" key="1">
    <source>
        <dbReference type="EMBL" id="KAA0056462.1"/>
    </source>
</evidence>
<comment type="caution">
    <text evidence="2">The sequence shown here is derived from an EMBL/GenBank/DDBJ whole genome shotgun (WGS) entry which is preliminary data.</text>
</comment>
<evidence type="ECO:0000313" key="2">
    <source>
        <dbReference type="EMBL" id="TYK29065.1"/>
    </source>
</evidence>
<proteinExistence type="predicted"/>
<dbReference type="EMBL" id="SSTE01007511">
    <property type="protein sequence ID" value="KAA0056462.1"/>
    <property type="molecule type" value="Genomic_DNA"/>
</dbReference>
<name>A0A5D3E0S0_CUCMM</name>
<accession>A0A5D3E0S0</accession>
<reference evidence="3 4" key="1">
    <citation type="submission" date="2019-08" db="EMBL/GenBank/DDBJ databases">
        <title>Draft genome sequences of two oriental melons (Cucumis melo L. var makuwa).</title>
        <authorList>
            <person name="Kwon S.-Y."/>
        </authorList>
    </citation>
    <scope>NUCLEOTIDE SEQUENCE [LARGE SCALE GENOMIC DNA]</scope>
    <source>
        <strain evidence="4">cv. Chang Bougi</strain>
        <strain evidence="3">cv. SW 3</strain>
        <tissue evidence="2">Leaf</tissue>
    </source>
</reference>
<dbReference type="Proteomes" id="UP000321393">
    <property type="component" value="Unassembled WGS sequence"/>
</dbReference>
<evidence type="ECO:0000313" key="4">
    <source>
        <dbReference type="Proteomes" id="UP000321947"/>
    </source>
</evidence>
<dbReference type="AlphaFoldDB" id="A0A5D3E0S0"/>
<sequence>MDLTFKAGMSKTISNIGPFYPLLIKEFIVNLPYDFNNPSSPDFQTVHIRGLKFKISPTIINGFLGNTLKSSSTLSHLSNEVLAYVLSRGTLSVWLVNGIPVVSLMGSHVPDIEHDMRPSRNPRMFDTEDVDEGAKGFFVHQDSLQNYKYTYS</sequence>
<evidence type="ECO:0000313" key="3">
    <source>
        <dbReference type="Proteomes" id="UP000321393"/>
    </source>
</evidence>
<dbReference type="Proteomes" id="UP000321947">
    <property type="component" value="Unassembled WGS sequence"/>
</dbReference>
<organism evidence="2 4">
    <name type="scientific">Cucumis melo var. makuwa</name>
    <name type="common">Oriental melon</name>
    <dbReference type="NCBI Taxonomy" id="1194695"/>
    <lineage>
        <taxon>Eukaryota</taxon>
        <taxon>Viridiplantae</taxon>
        <taxon>Streptophyta</taxon>
        <taxon>Embryophyta</taxon>
        <taxon>Tracheophyta</taxon>
        <taxon>Spermatophyta</taxon>
        <taxon>Magnoliopsida</taxon>
        <taxon>eudicotyledons</taxon>
        <taxon>Gunneridae</taxon>
        <taxon>Pentapetalae</taxon>
        <taxon>rosids</taxon>
        <taxon>fabids</taxon>
        <taxon>Cucurbitales</taxon>
        <taxon>Cucurbitaceae</taxon>
        <taxon>Benincaseae</taxon>
        <taxon>Cucumis</taxon>
    </lineage>
</organism>
<dbReference type="EMBL" id="SSTD01001877">
    <property type="protein sequence ID" value="TYK29065.1"/>
    <property type="molecule type" value="Genomic_DNA"/>
</dbReference>
<protein>
    <submittedName>
        <fullName evidence="2">Uncharacterized protein</fullName>
    </submittedName>
</protein>
<gene>
    <name evidence="2" type="ORF">E5676_scaffold120G001850</name>
    <name evidence="1" type="ORF">E6C27_scaffold186G002340</name>
</gene>